<sequence>MTALSFTILNAVLLLAFRIPTEERALAALTLPPAGSAGPTRLVVIGAGPVGLAAAIEARLAGLDVVVVDPRRDAIDKACGEGLMPGALPLLERLGVRVGGHPLAGITYRQGARSVVHRFAGAGGRGVRRTELQSALAARADALGAERVTATVTTVEQTVNGVELGLRVGATVLSHLADGTAVRTDPPAVLHADYVLACDGLHSPTARILGLTLPNERGGGAFGRYGIREHYAMPPWGDTVEVYWGADAEFYVTPVDDSTVGVAMLGARGIEFEEALAGIPELADRLRGALVASTRRGAGPFRQRTRARTAGRVLLVGDAAGYVDAITGEGLRLGFAQAGAAVRCVAAGRPRDYEREWRAATRDFRVLTSALVALASGPLRGMIVPLAERLPRVFGAVVERLAR</sequence>
<reference evidence="2 3" key="1">
    <citation type="journal article" date="2014" name="Int. J. Syst. Evol. Microbiol.">
        <title>Description of Galbitalea soli gen. nov., sp. nov., and Frondihabitans sucicola sp. nov.</title>
        <authorList>
            <person name="Kim S.J."/>
            <person name="Lim J.M."/>
            <person name="Ahn J.H."/>
            <person name="Weon H.Y."/>
            <person name="Hamada M."/>
            <person name="Suzuki K."/>
            <person name="Ahn T.Y."/>
            <person name="Kwon S.W."/>
        </authorList>
    </citation>
    <scope>NUCLEOTIDE SEQUENCE [LARGE SCALE GENOMIC DNA]</scope>
    <source>
        <strain evidence="2 3">NBRC 108727</strain>
    </source>
</reference>
<protein>
    <submittedName>
        <fullName evidence="2">FAD-binding protein</fullName>
    </submittedName>
</protein>
<evidence type="ECO:0000313" key="2">
    <source>
        <dbReference type="EMBL" id="NEM92433.1"/>
    </source>
</evidence>
<dbReference type="InterPro" id="IPR050407">
    <property type="entry name" value="Geranylgeranyl_reductase"/>
</dbReference>
<gene>
    <name evidence="2" type="ORF">G3T37_13850</name>
</gene>
<comment type="caution">
    <text evidence="2">The sequence shown here is derived from an EMBL/GenBank/DDBJ whole genome shotgun (WGS) entry which is preliminary data.</text>
</comment>
<dbReference type="InterPro" id="IPR036188">
    <property type="entry name" value="FAD/NAD-bd_sf"/>
</dbReference>
<evidence type="ECO:0000259" key="1">
    <source>
        <dbReference type="Pfam" id="PF01494"/>
    </source>
</evidence>
<evidence type="ECO:0000313" key="3">
    <source>
        <dbReference type="Proteomes" id="UP000479756"/>
    </source>
</evidence>
<dbReference type="Gene3D" id="3.50.50.60">
    <property type="entry name" value="FAD/NAD(P)-binding domain"/>
    <property type="match status" value="1"/>
</dbReference>
<proteinExistence type="predicted"/>
<feature type="domain" description="FAD-binding" evidence="1">
    <location>
        <begin position="42"/>
        <end position="338"/>
    </location>
</feature>
<keyword evidence="3" id="KW-1185">Reference proteome</keyword>
<dbReference type="Pfam" id="PF01494">
    <property type="entry name" value="FAD_binding_3"/>
    <property type="match status" value="1"/>
</dbReference>
<name>A0A7C9PPK5_9MICO</name>
<accession>A0A7C9PPK5</accession>
<dbReference type="Proteomes" id="UP000479756">
    <property type="component" value="Unassembled WGS sequence"/>
</dbReference>
<dbReference type="PANTHER" id="PTHR42685:SF19">
    <property type="entry name" value="POSSIBLE OXIDOREDUCTASE"/>
    <property type="match status" value="1"/>
</dbReference>
<dbReference type="PRINTS" id="PR00420">
    <property type="entry name" value="RNGMNOXGNASE"/>
</dbReference>
<dbReference type="GO" id="GO:0071949">
    <property type="term" value="F:FAD binding"/>
    <property type="evidence" value="ECO:0007669"/>
    <property type="project" value="InterPro"/>
</dbReference>
<dbReference type="InterPro" id="IPR002938">
    <property type="entry name" value="FAD-bd"/>
</dbReference>
<dbReference type="AlphaFoldDB" id="A0A7C9PPK5"/>
<dbReference type="PANTHER" id="PTHR42685">
    <property type="entry name" value="GERANYLGERANYL DIPHOSPHATE REDUCTASE"/>
    <property type="match status" value="1"/>
</dbReference>
<dbReference type="EMBL" id="JAAGWZ010000005">
    <property type="protein sequence ID" value="NEM92433.1"/>
    <property type="molecule type" value="Genomic_DNA"/>
</dbReference>
<dbReference type="SUPFAM" id="SSF51905">
    <property type="entry name" value="FAD/NAD(P)-binding domain"/>
    <property type="match status" value="1"/>
</dbReference>
<organism evidence="2 3">
    <name type="scientific">Galbitalea soli</name>
    <dbReference type="NCBI Taxonomy" id="1268042"/>
    <lineage>
        <taxon>Bacteria</taxon>
        <taxon>Bacillati</taxon>
        <taxon>Actinomycetota</taxon>
        <taxon>Actinomycetes</taxon>
        <taxon>Micrococcales</taxon>
        <taxon>Microbacteriaceae</taxon>
        <taxon>Galbitalea</taxon>
    </lineage>
</organism>